<protein>
    <submittedName>
        <fullName evidence="2">TIGR02270 family protein</fullName>
    </submittedName>
</protein>
<accession>A0A848LS86</accession>
<comment type="caution">
    <text evidence="2">The sequence shown here is derived from an EMBL/GenBank/DDBJ whole genome shotgun (WGS) entry which is preliminary data.</text>
</comment>
<proteinExistence type="predicted"/>
<dbReference type="SUPFAM" id="SSF48371">
    <property type="entry name" value="ARM repeat"/>
    <property type="match status" value="1"/>
</dbReference>
<dbReference type="EMBL" id="JABBJJ010000235">
    <property type="protein sequence ID" value="NMO20294.1"/>
    <property type="molecule type" value="Genomic_DNA"/>
</dbReference>
<evidence type="ECO:0000313" key="2">
    <source>
        <dbReference type="EMBL" id="NMO20294.1"/>
    </source>
</evidence>
<dbReference type="InterPro" id="IPR011959">
    <property type="entry name" value="CHP02270"/>
</dbReference>
<evidence type="ECO:0000256" key="1">
    <source>
        <dbReference type="SAM" id="MobiDB-lite"/>
    </source>
</evidence>
<dbReference type="Proteomes" id="UP000518300">
    <property type="component" value="Unassembled WGS sequence"/>
</dbReference>
<reference evidence="2 3" key="1">
    <citation type="submission" date="2020-04" db="EMBL/GenBank/DDBJ databases">
        <title>Draft genome of Pyxidicoccus fallax type strain.</title>
        <authorList>
            <person name="Whitworth D.E."/>
        </authorList>
    </citation>
    <scope>NUCLEOTIDE SEQUENCE [LARGE SCALE GENOMIC DNA]</scope>
    <source>
        <strain evidence="2 3">DSM 14698</strain>
    </source>
</reference>
<gene>
    <name evidence="2" type="ORF">HG543_36360</name>
</gene>
<organism evidence="2 3">
    <name type="scientific">Pyxidicoccus fallax</name>
    <dbReference type="NCBI Taxonomy" id="394095"/>
    <lineage>
        <taxon>Bacteria</taxon>
        <taxon>Pseudomonadati</taxon>
        <taxon>Myxococcota</taxon>
        <taxon>Myxococcia</taxon>
        <taxon>Myxococcales</taxon>
        <taxon>Cystobacterineae</taxon>
        <taxon>Myxococcaceae</taxon>
        <taxon>Pyxidicoccus</taxon>
    </lineage>
</organism>
<dbReference type="NCBIfam" id="TIGR02270">
    <property type="entry name" value="TIGR02270 family protein"/>
    <property type="match status" value="1"/>
</dbReference>
<dbReference type="InterPro" id="IPR011989">
    <property type="entry name" value="ARM-like"/>
</dbReference>
<feature type="region of interest" description="Disordered" evidence="1">
    <location>
        <begin position="318"/>
        <end position="347"/>
    </location>
</feature>
<name>A0A848LS86_9BACT</name>
<keyword evidence="3" id="KW-1185">Reference proteome</keyword>
<dbReference type="InterPro" id="IPR016024">
    <property type="entry name" value="ARM-type_fold"/>
</dbReference>
<dbReference type="AlphaFoldDB" id="A0A848LS86"/>
<evidence type="ECO:0000313" key="3">
    <source>
        <dbReference type="Proteomes" id="UP000518300"/>
    </source>
</evidence>
<sequence>MSVGLRVMRMVSILVDVFEEHLSEAAFHWFQWEQALLAPDANLQETAGAEERLRAHLDGLSVGGELIAEALLSPCLESEEPAELFVAAFALMTGDLDGAVEPILASLSSRPPGQRSSIQRALELVEWPDVAGFLRPLLGEAGPGLQALALEVLAFHHVVPDADAVASFLEADDERTCAAALRCLTPLPPHLARVHLPRLLVDSRSAVRDAALEAGLLSGTSLAWEQCLNGVGRGAIPTQPQMLLLGLRGGRVGVERLIRLLDQAELRAGALWALGFSGQVVAAEACLKWMEQEATARLAGEAFSAITGLRLEGVHAMDGREDSSGELPPLEEEDLDADLTPRPEDSL</sequence>
<feature type="non-terminal residue" evidence="2">
    <location>
        <position position="347"/>
    </location>
</feature>
<dbReference type="Gene3D" id="1.25.10.10">
    <property type="entry name" value="Leucine-rich Repeat Variant"/>
    <property type="match status" value="1"/>
</dbReference>
<dbReference type="RefSeq" id="WP_169349515.1">
    <property type="nucleotide sequence ID" value="NZ_JABBJJ010000235.1"/>
</dbReference>